<sequence length="412" mass="42303">MSGRHAWVDASAGVAGDMLLGALVDAGADLAQVQHAVDAVVPGAVRLVARGVLRAGQSATKVDVEVLTDDLPHRHWREIRTMVTDAELAERTRARVLATFGRLAEAEARVHGTSPEDVHFHEVGALDSIADVVGVCAALELLDVATLSAGPVAVGSGRIRTAHGDIGVPVPAVVQLSTGKRVVAGGRGELATPTGMALVVALSERDEDLPALVVDGAGAGAGTKDFPDRPNLTRVLLGTVAATAASAADGGGDRVTVLEANVDDLDPRLWPGVLDRLLAGGALDAWLVPILMKKGRPAHTLTVLAHPHRVAALRDLVFAETSTLGVRASAWTRTALPRGWVDVAVGGAVVPVKVGHRDGRVVRATPEFDAVEQLAGRTGRPVPDVLADAVAAATTAGLVPGAVLPDGLRPTV</sequence>
<comment type="similarity">
    <text evidence="2">Belongs to the LarC family.</text>
</comment>
<comment type="catalytic activity">
    <reaction evidence="2">
        <text>Ni(II)-pyridinium-3,5-bisthiocarboxylate mononucleotide = pyridinium-3,5-bisthiocarboxylate mononucleotide + Ni(2+)</text>
        <dbReference type="Rhea" id="RHEA:54784"/>
        <dbReference type="ChEBI" id="CHEBI:49786"/>
        <dbReference type="ChEBI" id="CHEBI:137372"/>
        <dbReference type="ChEBI" id="CHEBI:137373"/>
        <dbReference type="EC" id="4.99.1.12"/>
    </reaction>
</comment>
<dbReference type="EMBL" id="LT629749">
    <property type="protein sequence ID" value="SDS86618.1"/>
    <property type="molecule type" value="Genomic_DNA"/>
</dbReference>
<protein>
    <recommendedName>
        <fullName evidence="2">Pyridinium-3,5-bisthiocarboxylic acid mononucleotide nickel insertion protein</fullName>
        <shortName evidence="2">P2TMN nickel insertion protein</shortName>
        <ecNumber evidence="2">4.99.1.12</ecNumber>
    </recommendedName>
    <alternativeName>
        <fullName evidence="2">Nickel-pincer cofactor biosynthesis protein LarC</fullName>
    </alternativeName>
</protein>
<accession>A0A1H1VNX2</accession>
<dbReference type="STRING" id="546871.SAMN04488543_2540"/>
<dbReference type="OrthoDB" id="9765625at2"/>
<dbReference type="RefSeq" id="WP_091413217.1">
    <property type="nucleotide sequence ID" value="NZ_LT629749.1"/>
</dbReference>
<dbReference type="PANTHER" id="PTHR36566:SF1">
    <property type="entry name" value="PYRIDINIUM-3,5-BISTHIOCARBOXYLIC ACID MONONUCLEOTIDE NICKEL INSERTION PROTEIN"/>
    <property type="match status" value="1"/>
</dbReference>
<dbReference type="Gene3D" id="3.30.70.1380">
    <property type="entry name" value="Transcriptional regulatory protein pf0864 domain like"/>
    <property type="match status" value="1"/>
</dbReference>
<comment type="function">
    <text evidence="2">Involved in the biosynthesis of a nickel-pincer cofactor ((SCS)Ni(II) pincer complex). Binds Ni(2+), and functions in nickel delivery to pyridinium-3,5-bisthiocarboxylic acid mononucleotide (P2TMN), to form the mature cofactor. Is thus probably required for the activation of nickel-pincer cofactor-dependent enzymes.</text>
</comment>
<dbReference type="InterPro" id="IPR002822">
    <property type="entry name" value="Ni_insertion"/>
</dbReference>
<reference evidence="3 4" key="1">
    <citation type="submission" date="2016-10" db="EMBL/GenBank/DDBJ databases">
        <authorList>
            <person name="de Groot N.N."/>
        </authorList>
    </citation>
    <scope>NUCLEOTIDE SEQUENCE [LARGE SCALE GENOMIC DNA]</scope>
    <source>
        <strain evidence="3 4">DSM 21741</strain>
    </source>
</reference>
<dbReference type="Pfam" id="PF01969">
    <property type="entry name" value="Ni_insertion"/>
    <property type="match status" value="1"/>
</dbReference>
<dbReference type="HAMAP" id="MF_01074">
    <property type="entry name" value="LarC"/>
    <property type="match status" value="1"/>
</dbReference>
<organism evidence="3 4">
    <name type="scientific">Friedmanniella luteola</name>
    <dbReference type="NCBI Taxonomy" id="546871"/>
    <lineage>
        <taxon>Bacteria</taxon>
        <taxon>Bacillati</taxon>
        <taxon>Actinomycetota</taxon>
        <taxon>Actinomycetes</taxon>
        <taxon>Propionibacteriales</taxon>
        <taxon>Nocardioidaceae</taxon>
        <taxon>Friedmanniella</taxon>
    </lineage>
</organism>
<dbReference type="PANTHER" id="PTHR36566">
    <property type="entry name" value="NICKEL INSERTION PROTEIN-RELATED"/>
    <property type="match status" value="1"/>
</dbReference>
<name>A0A1H1VNX2_9ACTN</name>
<dbReference type="Gene3D" id="3.10.20.300">
    <property type="entry name" value="mk0293 like domain"/>
    <property type="match status" value="1"/>
</dbReference>
<keyword evidence="1 2" id="KW-0533">Nickel</keyword>
<evidence type="ECO:0000256" key="1">
    <source>
        <dbReference type="ARBA" id="ARBA00022596"/>
    </source>
</evidence>
<keyword evidence="4" id="KW-1185">Reference proteome</keyword>
<keyword evidence="2" id="KW-0456">Lyase</keyword>
<dbReference type="GO" id="GO:0016829">
    <property type="term" value="F:lyase activity"/>
    <property type="evidence" value="ECO:0007669"/>
    <property type="project" value="UniProtKB-UniRule"/>
</dbReference>
<evidence type="ECO:0000256" key="2">
    <source>
        <dbReference type="HAMAP-Rule" id="MF_01074"/>
    </source>
</evidence>
<evidence type="ECO:0000313" key="4">
    <source>
        <dbReference type="Proteomes" id="UP000199092"/>
    </source>
</evidence>
<dbReference type="AlphaFoldDB" id="A0A1H1VNX2"/>
<dbReference type="NCBIfam" id="TIGR00299">
    <property type="entry name" value="nickel pincer cofactor biosynthesis protein LarC"/>
    <property type="match status" value="1"/>
</dbReference>
<evidence type="ECO:0000313" key="3">
    <source>
        <dbReference type="EMBL" id="SDS86618.1"/>
    </source>
</evidence>
<proteinExistence type="inferred from homology"/>
<dbReference type="GO" id="GO:0051604">
    <property type="term" value="P:protein maturation"/>
    <property type="evidence" value="ECO:0007669"/>
    <property type="project" value="UniProtKB-UniRule"/>
</dbReference>
<gene>
    <name evidence="2" type="primary">larC</name>
    <name evidence="3" type="ORF">SAMN04488543_2540</name>
</gene>
<dbReference type="Proteomes" id="UP000199092">
    <property type="component" value="Chromosome I"/>
</dbReference>
<dbReference type="EC" id="4.99.1.12" evidence="2"/>
<dbReference type="GO" id="GO:0016151">
    <property type="term" value="F:nickel cation binding"/>
    <property type="evidence" value="ECO:0007669"/>
    <property type="project" value="UniProtKB-UniRule"/>
</dbReference>